<protein>
    <recommendedName>
        <fullName evidence="3">KaiC-like domain-containing protein</fullName>
    </recommendedName>
</protein>
<accession>B5IFC9</accession>
<evidence type="ECO:0008006" key="3">
    <source>
        <dbReference type="Google" id="ProtNLM"/>
    </source>
</evidence>
<dbReference type="Gene3D" id="3.40.50.300">
    <property type="entry name" value="P-loop containing nucleotide triphosphate hydrolases"/>
    <property type="match status" value="1"/>
</dbReference>
<gene>
    <name evidence="1" type="ordered locus">Aboo_0032</name>
</gene>
<name>B5IFC9_ACIB4</name>
<dbReference type="OrthoDB" id="70318at2157"/>
<dbReference type="HOGENOM" id="CLU_121268_0_0_2"/>
<proteinExistence type="predicted"/>
<dbReference type="eggNOG" id="arCOG02452">
    <property type="taxonomic scope" value="Archaea"/>
</dbReference>
<dbReference type="Proteomes" id="UP000001400">
    <property type="component" value="Chromosome"/>
</dbReference>
<dbReference type="STRING" id="439481.Aboo_0032"/>
<dbReference type="RefSeq" id="WP_008085420.1">
    <property type="nucleotide sequence ID" value="NC_013926.1"/>
</dbReference>
<sequence length="193" mass="22215">MSVNLKEIIDEMLDDSKIVMVLTKAELRALLGYTIVAHLLKDDNTQGLYVALNIPHTSVEKRIRRMGADPSKLFFVDCITASIKTPEERNNVIYLNEPSAMLLEGAIRHGLKVLEGERNFVYIESISTFLAYNTYQSFIRFLRMITNEIRLYGLVGIIFMLDKELEEVEFSQVTTFADDILDLRNLTREDLEM</sequence>
<dbReference type="InterPro" id="IPR027417">
    <property type="entry name" value="P-loop_NTPase"/>
</dbReference>
<dbReference type="GeneID" id="8826966"/>
<evidence type="ECO:0000313" key="2">
    <source>
        <dbReference type="Proteomes" id="UP000001400"/>
    </source>
</evidence>
<reference evidence="1" key="1">
    <citation type="submission" date="2010-02" db="EMBL/GenBank/DDBJ databases">
        <title>Complete sequence of Aciduliprofundum boonei T469.</title>
        <authorList>
            <consortium name="US DOE Joint Genome Institute"/>
            <person name="Lucas S."/>
            <person name="Copeland A."/>
            <person name="Lapidus A."/>
            <person name="Cheng J.-F."/>
            <person name="Bruce D."/>
            <person name="Goodwin L."/>
            <person name="Pitluck S."/>
            <person name="Saunders E."/>
            <person name="Detter J.C."/>
            <person name="Han C."/>
            <person name="Tapia R."/>
            <person name="Land M."/>
            <person name="Hauser L."/>
            <person name="Kyrpides N."/>
            <person name="Mikhailova N."/>
            <person name="Flores G."/>
            <person name="Reysenbach A.-L."/>
            <person name="Woyke T."/>
        </authorList>
    </citation>
    <scope>NUCLEOTIDE SEQUENCE</scope>
    <source>
        <strain evidence="1">T469</strain>
    </source>
</reference>
<evidence type="ECO:0000313" key="1">
    <source>
        <dbReference type="EMBL" id="ADD07844.1"/>
    </source>
</evidence>
<dbReference type="EMBL" id="CP001941">
    <property type="protein sequence ID" value="ADD07844.1"/>
    <property type="molecule type" value="Genomic_DNA"/>
</dbReference>
<dbReference type="AlphaFoldDB" id="B5IFC9"/>
<dbReference type="KEGG" id="abi:Aboo_0032"/>
<organism evidence="1 2">
    <name type="scientific">Aciduliprofundum boonei (strain DSM 19572 / T469)</name>
    <dbReference type="NCBI Taxonomy" id="439481"/>
    <lineage>
        <taxon>Archaea</taxon>
        <taxon>Methanobacteriati</taxon>
        <taxon>Thermoplasmatota</taxon>
        <taxon>DHVE2 group</taxon>
        <taxon>Candidatus Aciduliprofundum</taxon>
    </lineage>
</organism>
<keyword evidence="2" id="KW-1185">Reference proteome</keyword>